<dbReference type="EC" id="6.3.2.10" evidence="10 11"/>
<evidence type="ECO:0000259" key="12">
    <source>
        <dbReference type="Pfam" id="PF01225"/>
    </source>
</evidence>
<evidence type="ECO:0000313" key="15">
    <source>
        <dbReference type="EMBL" id="MCS2610033.1"/>
    </source>
</evidence>
<feature type="domain" description="Mur ligase C-terminal" evidence="13">
    <location>
        <begin position="338"/>
        <end position="456"/>
    </location>
</feature>
<keyword evidence="2 10" id="KW-0436">Ligase</keyword>
<comment type="caution">
    <text evidence="15">The sequence shown here is derived from an EMBL/GenBank/DDBJ whole genome shotgun (WGS) entry which is preliminary data.</text>
</comment>
<dbReference type="PANTHER" id="PTHR43024:SF1">
    <property type="entry name" value="UDP-N-ACETYLMURAMOYL-TRIPEPTIDE--D-ALANYL-D-ALANINE LIGASE"/>
    <property type="match status" value="1"/>
</dbReference>
<evidence type="ECO:0000256" key="1">
    <source>
        <dbReference type="ARBA" id="ARBA00022490"/>
    </source>
</evidence>
<sequence>MTDVMLTLGDVAEALGASLPASLNGVGFERVESDTRKLAPGCLFVALKGPNFDGHDLLDQAESQGAVAAVVERYIEASNLAQIVCADTRLGFGLIARAQRERWQGPLVAITGNSGKTTAKEMTAALLGALGDTLATTANLNNDFGVPQTLLRLRENHRTAVVELGANHLGEIAWTTQLARPDVAIITNVTGAHVGEFGGMGHIAQAKGEILLGLSAQGTAILNRDDHYYPLWARMAQPRSVMTFGLGECMPTQHAGAGQTHPKQKDPDVTASALSCDSQGRYAFTLVFKGQALGDVQLPLLGRHNVSNALAAAAAALALGVSPAEVVRRLSTLASLPGRLSVEAGLNDWRLLDDSYNANPGAVKAALDALVALPGPHWCALGAMGEMGADSDALHAEIGAYAANIGIASLLTLGDAARPASEAFGRGLHFNDHATLVRHIIHSMPPGASLLVKGSRSARMEHVVNALRLKK</sequence>
<dbReference type="Pfam" id="PF08245">
    <property type="entry name" value="Mur_ligase_M"/>
    <property type="match status" value="1"/>
</dbReference>
<dbReference type="InterPro" id="IPR013221">
    <property type="entry name" value="Mur_ligase_cen"/>
</dbReference>
<comment type="caution">
    <text evidence="10">Lacks conserved residue(s) required for the propagation of feature annotation.</text>
</comment>
<keyword evidence="8 10" id="KW-0131">Cell cycle</keyword>
<dbReference type="InterPro" id="IPR035911">
    <property type="entry name" value="MurE/MurF_N"/>
</dbReference>
<dbReference type="InterPro" id="IPR051046">
    <property type="entry name" value="MurCDEF_CellWall_CoF430Synth"/>
</dbReference>
<keyword evidence="4 10" id="KW-0547">Nucleotide-binding</keyword>
<dbReference type="Gene3D" id="3.90.190.20">
    <property type="entry name" value="Mur ligase, C-terminal domain"/>
    <property type="match status" value="1"/>
</dbReference>
<evidence type="ECO:0000256" key="10">
    <source>
        <dbReference type="HAMAP-Rule" id="MF_02019"/>
    </source>
</evidence>
<dbReference type="Gene3D" id="3.40.1190.10">
    <property type="entry name" value="Mur-like, catalytic domain"/>
    <property type="match status" value="1"/>
</dbReference>
<reference evidence="15" key="1">
    <citation type="submission" date="2021-11" db="EMBL/GenBank/DDBJ databases">
        <title>Halomonas sp., isolated from a coastal aquaculture zone in Dongshan Bay.</title>
        <authorList>
            <person name="Lin W."/>
        </authorList>
    </citation>
    <scope>NUCLEOTIDE SEQUENCE</scope>
    <source>
        <strain evidence="15">Yzlin-01</strain>
    </source>
</reference>
<evidence type="ECO:0000256" key="3">
    <source>
        <dbReference type="ARBA" id="ARBA00022618"/>
    </source>
</evidence>
<evidence type="ECO:0000256" key="9">
    <source>
        <dbReference type="ARBA" id="ARBA00023316"/>
    </source>
</evidence>
<evidence type="ECO:0000256" key="8">
    <source>
        <dbReference type="ARBA" id="ARBA00023306"/>
    </source>
</evidence>
<comment type="function">
    <text evidence="10 11">Involved in cell wall formation. Catalyzes the final step in the synthesis of UDP-N-acetylmuramoyl-pentapeptide, the precursor of murein.</text>
</comment>
<gene>
    <name evidence="10 15" type="primary">murF</name>
    <name evidence="15" type="ORF">LLY24_11985</name>
</gene>
<dbReference type="SUPFAM" id="SSF53623">
    <property type="entry name" value="MurD-like peptide ligases, catalytic domain"/>
    <property type="match status" value="1"/>
</dbReference>
<feature type="domain" description="Mur ligase N-terminal catalytic" evidence="12">
    <location>
        <begin position="31"/>
        <end position="80"/>
    </location>
</feature>
<keyword evidence="1 10" id="KW-0963">Cytoplasm</keyword>
<dbReference type="NCBIfam" id="TIGR01143">
    <property type="entry name" value="murF"/>
    <property type="match status" value="1"/>
</dbReference>
<name>A0ABT2EEM4_9GAMM</name>
<dbReference type="Proteomes" id="UP001165542">
    <property type="component" value="Unassembled WGS sequence"/>
</dbReference>
<dbReference type="SUPFAM" id="SSF63418">
    <property type="entry name" value="MurE/MurF N-terminal domain"/>
    <property type="match status" value="1"/>
</dbReference>
<dbReference type="InterPro" id="IPR004101">
    <property type="entry name" value="Mur_ligase_C"/>
</dbReference>
<keyword evidence="3 10" id="KW-0132">Cell division</keyword>
<dbReference type="Pfam" id="PF01225">
    <property type="entry name" value="Mur_ligase"/>
    <property type="match status" value="1"/>
</dbReference>
<dbReference type="GO" id="GO:0016874">
    <property type="term" value="F:ligase activity"/>
    <property type="evidence" value="ECO:0007669"/>
    <property type="project" value="UniProtKB-KW"/>
</dbReference>
<evidence type="ECO:0000256" key="5">
    <source>
        <dbReference type="ARBA" id="ARBA00022840"/>
    </source>
</evidence>
<evidence type="ECO:0000259" key="14">
    <source>
        <dbReference type="Pfam" id="PF08245"/>
    </source>
</evidence>
<dbReference type="InterPro" id="IPR000713">
    <property type="entry name" value="Mur_ligase_N"/>
</dbReference>
<comment type="pathway">
    <text evidence="10 11">Cell wall biogenesis; peptidoglycan biosynthesis.</text>
</comment>
<protein>
    <recommendedName>
        <fullName evidence="10 11">UDP-N-acetylmuramoyl-tripeptide--D-alanyl-D-alanine ligase</fullName>
        <ecNumber evidence="10 11">6.3.2.10</ecNumber>
    </recommendedName>
    <alternativeName>
        <fullName evidence="10">D-alanyl-D-alanine-adding enzyme</fullName>
    </alternativeName>
</protein>
<keyword evidence="9 10" id="KW-0961">Cell wall biogenesis/degradation</keyword>
<dbReference type="InterPro" id="IPR036565">
    <property type="entry name" value="Mur-like_cat_sf"/>
</dbReference>
<evidence type="ECO:0000256" key="11">
    <source>
        <dbReference type="RuleBase" id="RU004136"/>
    </source>
</evidence>
<feature type="domain" description="Mur ligase central" evidence="14">
    <location>
        <begin position="110"/>
        <end position="316"/>
    </location>
</feature>
<evidence type="ECO:0000256" key="4">
    <source>
        <dbReference type="ARBA" id="ARBA00022741"/>
    </source>
</evidence>
<dbReference type="Pfam" id="PF02875">
    <property type="entry name" value="Mur_ligase_C"/>
    <property type="match status" value="1"/>
</dbReference>
<comment type="subcellular location">
    <subcellularLocation>
        <location evidence="10 11">Cytoplasm</location>
    </subcellularLocation>
</comment>
<dbReference type="InterPro" id="IPR036615">
    <property type="entry name" value="Mur_ligase_C_dom_sf"/>
</dbReference>
<evidence type="ECO:0000256" key="7">
    <source>
        <dbReference type="ARBA" id="ARBA00022984"/>
    </source>
</evidence>
<comment type="similarity">
    <text evidence="10">Belongs to the MurCDEF family. MurF subfamily.</text>
</comment>
<evidence type="ECO:0000259" key="13">
    <source>
        <dbReference type="Pfam" id="PF02875"/>
    </source>
</evidence>
<organism evidence="15 16">
    <name type="scientific">Halomonas dongshanensis</name>
    <dbReference type="NCBI Taxonomy" id="2890835"/>
    <lineage>
        <taxon>Bacteria</taxon>
        <taxon>Pseudomonadati</taxon>
        <taxon>Pseudomonadota</taxon>
        <taxon>Gammaproteobacteria</taxon>
        <taxon>Oceanospirillales</taxon>
        <taxon>Halomonadaceae</taxon>
        <taxon>Halomonas</taxon>
    </lineage>
</organism>
<evidence type="ECO:0000313" key="16">
    <source>
        <dbReference type="Proteomes" id="UP001165542"/>
    </source>
</evidence>
<dbReference type="InterPro" id="IPR005863">
    <property type="entry name" value="UDP-N-AcMur_synth"/>
</dbReference>
<keyword evidence="16" id="KW-1185">Reference proteome</keyword>
<keyword evidence="5 10" id="KW-0067">ATP-binding</keyword>
<keyword evidence="6 10" id="KW-0133">Cell shape</keyword>
<accession>A0ABT2EEM4</accession>
<dbReference type="HAMAP" id="MF_02019">
    <property type="entry name" value="MurF"/>
    <property type="match status" value="1"/>
</dbReference>
<comment type="catalytic activity">
    <reaction evidence="10 11">
        <text>D-alanyl-D-alanine + UDP-N-acetyl-alpha-D-muramoyl-L-alanyl-gamma-D-glutamyl-meso-2,6-diaminopimelate + ATP = UDP-N-acetyl-alpha-D-muramoyl-L-alanyl-gamma-D-glutamyl-meso-2,6-diaminopimeloyl-D-alanyl-D-alanine + ADP + phosphate + H(+)</text>
        <dbReference type="Rhea" id="RHEA:28374"/>
        <dbReference type="ChEBI" id="CHEBI:15378"/>
        <dbReference type="ChEBI" id="CHEBI:30616"/>
        <dbReference type="ChEBI" id="CHEBI:43474"/>
        <dbReference type="ChEBI" id="CHEBI:57822"/>
        <dbReference type="ChEBI" id="CHEBI:61386"/>
        <dbReference type="ChEBI" id="CHEBI:83905"/>
        <dbReference type="ChEBI" id="CHEBI:456216"/>
        <dbReference type="EC" id="6.3.2.10"/>
    </reaction>
</comment>
<dbReference type="RefSeq" id="WP_259036535.1">
    <property type="nucleotide sequence ID" value="NZ_JAJISC010000005.1"/>
</dbReference>
<evidence type="ECO:0000256" key="6">
    <source>
        <dbReference type="ARBA" id="ARBA00022960"/>
    </source>
</evidence>
<dbReference type="PANTHER" id="PTHR43024">
    <property type="entry name" value="UDP-N-ACETYLMURAMOYL-TRIPEPTIDE--D-ALANYL-D-ALANINE LIGASE"/>
    <property type="match status" value="1"/>
</dbReference>
<dbReference type="EMBL" id="JAJISC010000005">
    <property type="protein sequence ID" value="MCS2610033.1"/>
    <property type="molecule type" value="Genomic_DNA"/>
</dbReference>
<dbReference type="SUPFAM" id="SSF53244">
    <property type="entry name" value="MurD-like peptide ligases, peptide-binding domain"/>
    <property type="match status" value="1"/>
</dbReference>
<keyword evidence="7 10" id="KW-0573">Peptidoglycan synthesis</keyword>
<dbReference type="Gene3D" id="3.40.1390.10">
    <property type="entry name" value="MurE/MurF, N-terminal domain"/>
    <property type="match status" value="1"/>
</dbReference>
<proteinExistence type="inferred from homology"/>
<evidence type="ECO:0000256" key="2">
    <source>
        <dbReference type="ARBA" id="ARBA00022598"/>
    </source>
</evidence>